<feature type="compositionally biased region" description="Basic and acidic residues" evidence="2">
    <location>
        <begin position="67"/>
        <end position="84"/>
    </location>
</feature>
<evidence type="ECO:0000313" key="4">
    <source>
        <dbReference type="Proteomes" id="UP000298030"/>
    </source>
</evidence>
<organism evidence="3 4">
    <name type="scientific">Coprinellus micaceus</name>
    <name type="common">Glistening ink-cap mushroom</name>
    <name type="synonym">Coprinus micaceus</name>
    <dbReference type="NCBI Taxonomy" id="71717"/>
    <lineage>
        <taxon>Eukaryota</taxon>
        <taxon>Fungi</taxon>
        <taxon>Dikarya</taxon>
        <taxon>Basidiomycota</taxon>
        <taxon>Agaricomycotina</taxon>
        <taxon>Agaricomycetes</taxon>
        <taxon>Agaricomycetidae</taxon>
        <taxon>Agaricales</taxon>
        <taxon>Agaricineae</taxon>
        <taxon>Psathyrellaceae</taxon>
        <taxon>Coprinellus</taxon>
    </lineage>
</organism>
<feature type="coiled-coil region" evidence="1">
    <location>
        <begin position="110"/>
        <end position="163"/>
    </location>
</feature>
<protein>
    <submittedName>
        <fullName evidence="3">Uncharacterized protein</fullName>
    </submittedName>
</protein>
<dbReference type="EMBL" id="QPFP01000084">
    <property type="protein sequence ID" value="TEB22937.1"/>
    <property type="molecule type" value="Genomic_DNA"/>
</dbReference>
<evidence type="ECO:0000313" key="3">
    <source>
        <dbReference type="EMBL" id="TEB22937.1"/>
    </source>
</evidence>
<dbReference type="AlphaFoldDB" id="A0A4Y7SM23"/>
<dbReference type="Proteomes" id="UP000298030">
    <property type="component" value="Unassembled WGS sequence"/>
</dbReference>
<feature type="non-terminal residue" evidence="3">
    <location>
        <position position="171"/>
    </location>
</feature>
<gene>
    <name evidence="3" type="ORF">FA13DRAFT_1612355</name>
</gene>
<sequence length="171" mass="20176">RTKKQKSVSPAFEMLCERLLQQKEVQKQKKEIKSLERSLASSKKARDVAAFKTLCDSLLQSHQRKQKDKEIKELREDREREKRSRVGVVTRAAAQMVLDVQKDRMVEEFVKDVLKEAEESRQALVDLRGEHEKEMGEMVNLWRKEQRQMKREIEQLRAAQEAKALEQEISN</sequence>
<name>A0A4Y7SM23_COPMI</name>
<feature type="non-terminal residue" evidence="3">
    <location>
        <position position="1"/>
    </location>
</feature>
<feature type="region of interest" description="Disordered" evidence="2">
    <location>
        <begin position="61"/>
        <end position="85"/>
    </location>
</feature>
<keyword evidence="1" id="KW-0175">Coiled coil</keyword>
<comment type="caution">
    <text evidence="3">The sequence shown here is derived from an EMBL/GenBank/DDBJ whole genome shotgun (WGS) entry which is preliminary data.</text>
</comment>
<dbReference type="OrthoDB" id="3008788at2759"/>
<proteinExistence type="predicted"/>
<evidence type="ECO:0000256" key="2">
    <source>
        <dbReference type="SAM" id="MobiDB-lite"/>
    </source>
</evidence>
<evidence type="ECO:0000256" key="1">
    <source>
        <dbReference type="SAM" id="Coils"/>
    </source>
</evidence>
<reference evidence="3 4" key="1">
    <citation type="journal article" date="2019" name="Nat. Ecol. Evol.">
        <title>Megaphylogeny resolves global patterns of mushroom evolution.</title>
        <authorList>
            <person name="Varga T."/>
            <person name="Krizsan K."/>
            <person name="Foldi C."/>
            <person name="Dima B."/>
            <person name="Sanchez-Garcia M."/>
            <person name="Sanchez-Ramirez S."/>
            <person name="Szollosi G.J."/>
            <person name="Szarkandi J.G."/>
            <person name="Papp V."/>
            <person name="Albert L."/>
            <person name="Andreopoulos W."/>
            <person name="Angelini C."/>
            <person name="Antonin V."/>
            <person name="Barry K.W."/>
            <person name="Bougher N.L."/>
            <person name="Buchanan P."/>
            <person name="Buyck B."/>
            <person name="Bense V."/>
            <person name="Catcheside P."/>
            <person name="Chovatia M."/>
            <person name="Cooper J."/>
            <person name="Damon W."/>
            <person name="Desjardin D."/>
            <person name="Finy P."/>
            <person name="Geml J."/>
            <person name="Haridas S."/>
            <person name="Hughes K."/>
            <person name="Justo A."/>
            <person name="Karasinski D."/>
            <person name="Kautmanova I."/>
            <person name="Kiss B."/>
            <person name="Kocsube S."/>
            <person name="Kotiranta H."/>
            <person name="LaButti K.M."/>
            <person name="Lechner B.E."/>
            <person name="Liimatainen K."/>
            <person name="Lipzen A."/>
            <person name="Lukacs Z."/>
            <person name="Mihaltcheva S."/>
            <person name="Morgado L.N."/>
            <person name="Niskanen T."/>
            <person name="Noordeloos M.E."/>
            <person name="Ohm R.A."/>
            <person name="Ortiz-Santana B."/>
            <person name="Ovrebo C."/>
            <person name="Racz N."/>
            <person name="Riley R."/>
            <person name="Savchenko A."/>
            <person name="Shiryaev A."/>
            <person name="Soop K."/>
            <person name="Spirin V."/>
            <person name="Szebenyi C."/>
            <person name="Tomsovsky M."/>
            <person name="Tulloss R.E."/>
            <person name="Uehling J."/>
            <person name="Grigoriev I.V."/>
            <person name="Vagvolgyi C."/>
            <person name="Papp T."/>
            <person name="Martin F.M."/>
            <person name="Miettinen O."/>
            <person name="Hibbett D.S."/>
            <person name="Nagy L.G."/>
        </authorList>
    </citation>
    <scope>NUCLEOTIDE SEQUENCE [LARGE SCALE GENOMIC DNA]</scope>
    <source>
        <strain evidence="3 4">FP101781</strain>
    </source>
</reference>
<keyword evidence="4" id="KW-1185">Reference proteome</keyword>
<accession>A0A4Y7SM23</accession>